<dbReference type="InterPro" id="IPR014949">
    <property type="entry name" value="DUF1820"/>
</dbReference>
<feature type="non-terminal residue" evidence="1">
    <location>
        <position position="68"/>
    </location>
</feature>
<reference evidence="1" key="1">
    <citation type="submission" date="2018-05" db="EMBL/GenBank/DDBJ databases">
        <authorList>
            <person name="Lanie J.A."/>
            <person name="Ng W.-L."/>
            <person name="Kazmierczak K.M."/>
            <person name="Andrzejewski T.M."/>
            <person name="Davidsen T.M."/>
            <person name="Wayne K.J."/>
            <person name="Tettelin H."/>
            <person name="Glass J.I."/>
            <person name="Rusch D."/>
            <person name="Podicherti R."/>
            <person name="Tsui H.-C.T."/>
            <person name="Winkler M.E."/>
        </authorList>
    </citation>
    <scope>NUCLEOTIDE SEQUENCE</scope>
</reference>
<sequence length="68" mass="7741">MATKNLYKITFTNQGKLYEVYAKSVSNSNLLGFIEIESLVFGEKTSLVVDPSEEKIKTEFEGVKRTYI</sequence>
<proteinExistence type="predicted"/>
<accession>A0A381WLT8</accession>
<evidence type="ECO:0008006" key="2">
    <source>
        <dbReference type="Google" id="ProtNLM"/>
    </source>
</evidence>
<dbReference type="Pfam" id="PF08850">
    <property type="entry name" value="DUF1820"/>
    <property type="match status" value="1"/>
</dbReference>
<gene>
    <name evidence="1" type="ORF">METZ01_LOCUS106299</name>
</gene>
<name>A0A381WLT8_9ZZZZ</name>
<dbReference type="EMBL" id="UINC01012211">
    <property type="protein sequence ID" value="SVA53445.1"/>
    <property type="molecule type" value="Genomic_DNA"/>
</dbReference>
<protein>
    <recommendedName>
        <fullName evidence="2">DUF1820 domain-containing protein</fullName>
    </recommendedName>
</protein>
<evidence type="ECO:0000313" key="1">
    <source>
        <dbReference type="EMBL" id="SVA53445.1"/>
    </source>
</evidence>
<dbReference type="AlphaFoldDB" id="A0A381WLT8"/>
<organism evidence="1">
    <name type="scientific">marine metagenome</name>
    <dbReference type="NCBI Taxonomy" id="408172"/>
    <lineage>
        <taxon>unclassified sequences</taxon>
        <taxon>metagenomes</taxon>
        <taxon>ecological metagenomes</taxon>
    </lineage>
</organism>